<dbReference type="InterPro" id="IPR027417">
    <property type="entry name" value="P-loop_NTPase"/>
</dbReference>
<organism evidence="7 8">
    <name type="scientific">Neorhizobium alkalisoli</name>
    <dbReference type="NCBI Taxonomy" id="528178"/>
    <lineage>
        <taxon>Bacteria</taxon>
        <taxon>Pseudomonadati</taxon>
        <taxon>Pseudomonadota</taxon>
        <taxon>Alphaproteobacteria</taxon>
        <taxon>Hyphomicrobiales</taxon>
        <taxon>Rhizobiaceae</taxon>
        <taxon>Rhizobium/Agrobacterium group</taxon>
        <taxon>Neorhizobium</taxon>
    </lineage>
</organism>
<dbReference type="GO" id="GO:0015807">
    <property type="term" value="P:L-amino acid transport"/>
    <property type="evidence" value="ECO:0007669"/>
    <property type="project" value="TreeGrafter"/>
</dbReference>
<feature type="domain" description="ABC transporter" evidence="6">
    <location>
        <begin position="2"/>
        <end position="232"/>
    </location>
</feature>
<dbReference type="OrthoDB" id="9776369at2"/>
<dbReference type="GO" id="GO:0016887">
    <property type="term" value="F:ATP hydrolysis activity"/>
    <property type="evidence" value="ECO:0007669"/>
    <property type="project" value="InterPro"/>
</dbReference>
<evidence type="ECO:0000313" key="8">
    <source>
        <dbReference type="Proteomes" id="UP000320653"/>
    </source>
</evidence>
<dbReference type="GO" id="GO:0005524">
    <property type="term" value="F:ATP binding"/>
    <property type="evidence" value="ECO:0007669"/>
    <property type="project" value="UniProtKB-KW"/>
</dbReference>
<proteinExistence type="inferred from homology"/>
<keyword evidence="8" id="KW-1185">Reference proteome</keyword>
<protein>
    <submittedName>
        <fullName evidence="7">Amino acid/amide ABC transporter ATP-binding protein 2 (HAAT family)</fullName>
    </submittedName>
</protein>
<dbReference type="PROSITE" id="PS00211">
    <property type="entry name" value="ABC_TRANSPORTER_1"/>
    <property type="match status" value="1"/>
</dbReference>
<dbReference type="EMBL" id="VIWP01000014">
    <property type="protein sequence ID" value="TWF46486.1"/>
    <property type="molecule type" value="Genomic_DNA"/>
</dbReference>
<dbReference type="InterPro" id="IPR003439">
    <property type="entry name" value="ABC_transporter-like_ATP-bd"/>
</dbReference>
<dbReference type="SUPFAM" id="SSF52540">
    <property type="entry name" value="P-loop containing nucleoside triphosphate hydrolases"/>
    <property type="match status" value="1"/>
</dbReference>
<dbReference type="PROSITE" id="PS50893">
    <property type="entry name" value="ABC_TRANSPORTER_2"/>
    <property type="match status" value="1"/>
</dbReference>
<accession>A0A561Q7X7</accession>
<keyword evidence="4 7" id="KW-0067">ATP-binding</keyword>
<evidence type="ECO:0000256" key="1">
    <source>
        <dbReference type="ARBA" id="ARBA00005417"/>
    </source>
</evidence>
<dbReference type="CDD" id="cd03224">
    <property type="entry name" value="ABC_TM1139_LivF_branched"/>
    <property type="match status" value="1"/>
</dbReference>
<keyword evidence="3" id="KW-0547">Nucleotide-binding</keyword>
<dbReference type="Gene3D" id="3.40.50.300">
    <property type="entry name" value="P-loop containing nucleotide triphosphate hydrolases"/>
    <property type="match status" value="1"/>
</dbReference>
<gene>
    <name evidence="7" type="ORF">FHW37_11455</name>
</gene>
<evidence type="ECO:0000256" key="5">
    <source>
        <dbReference type="ARBA" id="ARBA00022970"/>
    </source>
</evidence>
<sequence>MLSIENLAAGYDRLEVLHDISIKVEEAGSVVVLGPNGAGKSTLCRAISGLLPCRHGKIVFDGKDMTGASPADRVRAGIVQVPEGRQVFPDMTVLENLRLGSWIHGEPKGPDLQKAFDLFPRLAERRNQNAGLMSGGEQQLLALARAMMARPSLLLLDEPTQGLSPVAIEQVATALISIRAQGVSILLVEQNLSLAEAVGERAYVLETGRCALEGPAAELLSSDAVAASYLGH</sequence>
<evidence type="ECO:0000256" key="2">
    <source>
        <dbReference type="ARBA" id="ARBA00022448"/>
    </source>
</evidence>
<dbReference type="PANTHER" id="PTHR43820:SF4">
    <property type="entry name" value="HIGH-AFFINITY BRANCHED-CHAIN AMINO ACID TRANSPORT ATP-BINDING PROTEIN LIVF"/>
    <property type="match status" value="1"/>
</dbReference>
<comment type="similarity">
    <text evidence="1">Belongs to the ABC transporter superfamily.</text>
</comment>
<dbReference type="InterPro" id="IPR003593">
    <property type="entry name" value="AAA+_ATPase"/>
</dbReference>
<evidence type="ECO:0000313" key="7">
    <source>
        <dbReference type="EMBL" id="TWF46486.1"/>
    </source>
</evidence>
<keyword evidence="2" id="KW-0813">Transport</keyword>
<evidence type="ECO:0000256" key="3">
    <source>
        <dbReference type="ARBA" id="ARBA00022741"/>
    </source>
</evidence>
<keyword evidence="5" id="KW-0029">Amino-acid transport</keyword>
<dbReference type="Proteomes" id="UP000320653">
    <property type="component" value="Unassembled WGS sequence"/>
</dbReference>
<dbReference type="AlphaFoldDB" id="A0A561Q7X7"/>
<dbReference type="SMART" id="SM00382">
    <property type="entry name" value="AAA"/>
    <property type="match status" value="1"/>
</dbReference>
<evidence type="ECO:0000259" key="6">
    <source>
        <dbReference type="PROSITE" id="PS50893"/>
    </source>
</evidence>
<dbReference type="InterPro" id="IPR017871">
    <property type="entry name" value="ABC_transporter-like_CS"/>
</dbReference>
<dbReference type="PANTHER" id="PTHR43820">
    <property type="entry name" value="HIGH-AFFINITY BRANCHED-CHAIN AMINO ACID TRANSPORT ATP-BINDING PROTEIN LIVF"/>
    <property type="match status" value="1"/>
</dbReference>
<comment type="caution">
    <text evidence="7">The sequence shown here is derived from an EMBL/GenBank/DDBJ whole genome shotgun (WGS) entry which is preliminary data.</text>
</comment>
<evidence type="ECO:0000256" key="4">
    <source>
        <dbReference type="ARBA" id="ARBA00022840"/>
    </source>
</evidence>
<dbReference type="RefSeq" id="WP_145643146.1">
    <property type="nucleotide sequence ID" value="NZ_VIWP01000014.1"/>
</dbReference>
<dbReference type="InterPro" id="IPR052156">
    <property type="entry name" value="BCAA_Transport_ATP-bd_LivF"/>
</dbReference>
<dbReference type="Pfam" id="PF00005">
    <property type="entry name" value="ABC_tran"/>
    <property type="match status" value="1"/>
</dbReference>
<name>A0A561Q7X7_9HYPH</name>
<dbReference type="GO" id="GO:0015658">
    <property type="term" value="F:branched-chain amino acid transmembrane transporter activity"/>
    <property type="evidence" value="ECO:0007669"/>
    <property type="project" value="TreeGrafter"/>
</dbReference>
<reference evidence="7 8" key="1">
    <citation type="submission" date="2019-06" db="EMBL/GenBank/DDBJ databases">
        <title>Sorghum-associated microbial communities from plants grown in Nebraska, USA.</title>
        <authorList>
            <person name="Schachtman D."/>
        </authorList>
    </citation>
    <scope>NUCLEOTIDE SEQUENCE [LARGE SCALE GENOMIC DNA]</scope>
    <source>
        <strain evidence="7 8">1225</strain>
    </source>
</reference>